<dbReference type="AlphaFoldDB" id="A0A5E4AJE8"/>
<gene>
    <name evidence="2" type="ORF">MONAX_5E001756</name>
</gene>
<name>A0A5E4AJE8_MARMO</name>
<keyword evidence="3" id="KW-1185">Reference proteome</keyword>
<comment type="caution">
    <text evidence="2">The sequence shown here is derived from an EMBL/GenBank/DDBJ whole genome shotgun (WGS) entry which is preliminary data.</text>
</comment>
<proteinExistence type="predicted"/>
<evidence type="ECO:0000313" key="3">
    <source>
        <dbReference type="Proteomes" id="UP000335636"/>
    </source>
</evidence>
<accession>A0A5E4AJE8</accession>
<protein>
    <submittedName>
        <fullName evidence="2">Uncharacterized protein</fullName>
    </submittedName>
</protein>
<sequence>MVSGRQILEPTGAQKPPTREQGKRYKNSLETVGTPDSGRGRSLATHTVHSVPLPLRPCSVSALHSPSISGPSGPSFSACAPTGPSQAVRAPVPFSGCPHPSTVSLCLKPGCCSLHPTFMSHTCPDPWQVPGPLSSSPGPTPGLGASSCWAQALCSDSTRVLRATWKVGWANLGDPAGPSAGPLWKQNRGESRLPSLSPPQVLLPLTCSETRVADRSGFPLQTALAIPLPRSLEDPGRSLLTWREWASLWEWRLPRSRSIRALSSCGTQAFPGNSGGMVTLS</sequence>
<feature type="region of interest" description="Disordered" evidence="1">
    <location>
        <begin position="1"/>
        <end position="43"/>
    </location>
</feature>
<evidence type="ECO:0000256" key="1">
    <source>
        <dbReference type="SAM" id="MobiDB-lite"/>
    </source>
</evidence>
<organism evidence="2 3">
    <name type="scientific">Marmota monax</name>
    <name type="common">Woodchuck</name>
    <dbReference type="NCBI Taxonomy" id="9995"/>
    <lineage>
        <taxon>Eukaryota</taxon>
        <taxon>Metazoa</taxon>
        <taxon>Chordata</taxon>
        <taxon>Craniata</taxon>
        <taxon>Vertebrata</taxon>
        <taxon>Euteleostomi</taxon>
        <taxon>Mammalia</taxon>
        <taxon>Eutheria</taxon>
        <taxon>Euarchontoglires</taxon>
        <taxon>Glires</taxon>
        <taxon>Rodentia</taxon>
        <taxon>Sciuromorpha</taxon>
        <taxon>Sciuridae</taxon>
        <taxon>Xerinae</taxon>
        <taxon>Marmotini</taxon>
        <taxon>Marmota</taxon>
    </lineage>
</organism>
<reference evidence="2" key="1">
    <citation type="submission" date="2019-04" db="EMBL/GenBank/DDBJ databases">
        <authorList>
            <person name="Alioto T."/>
            <person name="Alioto T."/>
        </authorList>
    </citation>
    <scope>NUCLEOTIDE SEQUENCE [LARGE SCALE GENOMIC DNA]</scope>
</reference>
<evidence type="ECO:0000313" key="2">
    <source>
        <dbReference type="EMBL" id="VTJ57428.1"/>
    </source>
</evidence>
<dbReference type="Proteomes" id="UP000335636">
    <property type="component" value="Unassembled WGS sequence"/>
</dbReference>
<dbReference type="EMBL" id="CABDUW010000080">
    <property type="protein sequence ID" value="VTJ57428.1"/>
    <property type="molecule type" value="Genomic_DNA"/>
</dbReference>